<gene>
    <name evidence="8" type="ORF">SAMN02745136_05669</name>
</gene>
<sequence length="146" mass="16686">MYAGFWKRFVAYLLDAVVISIVFIIFILSWALFELLLDFTGLDQKTKEMVLGVLGVPIILSIPWLYCTLFESSRYQATVGKIQMGIIVVNMDFSRISFARANVRYWSHIFSSILGIGFIIAGFTNKKQALHDYIAQTYVVNKITKL</sequence>
<evidence type="ECO:0000256" key="6">
    <source>
        <dbReference type="SAM" id="Phobius"/>
    </source>
</evidence>
<dbReference type="PANTHER" id="PTHR36115">
    <property type="entry name" value="PROLINE-RICH ANTIGEN HOMOLOG-RELATED"/>
    <property type="match status" value="1"/>
</dbReference>
<name>A0A1M7DDB6_9FIRM</name>
<organism evidence="8 9">
    <name type="scientific">Anaerocolumna jejuensis DSM 15929</name>
    <dbReference type="NCBI Taxonomy" id="1121322"/>
    <lineage>
        <taxon>Bacteria</taxon>
        <taxon>Bacillati</taxon>
        <taxon>Bacillota</taxon>
        <taxon>Clostridia</taxon>
        <taxon>Lachnospirales</taxon>
        <taxon>Lachnospiraceae</taxon>
        <taxon>Anaerocolumna</taxon>
    </lineage>
</organism>
<keyword evidence="2" id="KW-1003">Cell membrane</keyword>
<keyword evidence="3 6" id="KW-0812">Transmembrane</keyword>
<evidence type="ECO:0000256" key="2">
    <source>
        <dbReference type="ARBA" id="ARBA00022475"/>
    </source>
</evidence>
<keyword evidence="4 6" id="KW-1133">Transmembrane helix</keyword>
<dbReference type="InterPro" id="IPR051791">
    <property type="entry name" value="Pra-immunoreactive"/>
</dbReference>
<feature type="transmembrane region" description="Helical" evidence="6">
    <location>
        <begin position="105"/>
        <end position="124"/>
    </location>
</feature>
<accession>A0A1M7DDB6</accession>
<dbReference type="PANTHER" id="PTHR36115:SF9">
    <property type="entry name" value="LMO1584 PROTEIN"/>
    <property type="match status" value="1"/>
</dbReference>
<evidence type="ECO:0000256" key="5">
    <source>
        <dbReference type="ARBA" id="ARBA00023136"/>
    </source>
</evidence>
<dbReference type="STRING" id="1121322.SAMN02745136_05669"/>
<dbReference type="GO" id="GO:0005886">
    <property type="term" value="C:plasma membrane"/>
    <property type="evidence" value="ECO:0007669"/>
    <property type="project" value="UniProtKB-SubCell"/>
</dbReference>
<proteinExistence type="predicted"/>
<dbReference type="EMBL" id="FRAC01000053">
    <property type="protein sequence ID" value="SHL77450.1"/>
    <property type="molecule type" value="Genomic_DNA"/>
</dbReference>
<feature type="transmembrane region" description="Helical" evidence="6">
    <location>
        <begin position="49"/>
        <end position="66"/>
    </location>
</feature>
<evidence type="ECO:0000256" key="1">
    <source>
        <dbReference type="ARBA" id="ARBA00004651"/>
    </source>
</evidence>
<evidence type="ECO:0000256" key="3">
    <source>
        <dbReference type="ARBA" id="ARBA00022692"/>
    </source>
</evidence>
<dbReference type="Pfam" id="PF06271">
    <property type="entry name" value="RDD"/>
    <property type="match status" value="1"/>
</dbReference>
<reference evidence="8 9" key="1">
    <citation type="submission" date="2016-11" db="EMBL/GenBank/DDBJ databases">
        <authorList>
            <person name="Jaros S."/>
            <person name="Januszkiewicz K."/>
            <person name="Wedrychowicz H."/>
        </authorList>
    </citation>
    <scope>NUCLEOTIDE SEQUENCE [LARGE SCALE GENOMIC DNA]</scope>
    <source>
        <strain evidence="8 9">DSM 15929</strain>
    </source>
</reference>
<dbReference type="RefSeq" id="WP_170866782.1">
    <property type="nucleotide sequence ID" value="NZ_FRAC01000053.1"/>
</dbReference>
<keyword evidence="5 6" id="KW-0472">Membrane</keyword>
<protein>
    <submittedName>
        <fullName evidence="8">Uncharacterized membrane protein YckC, RDD family</fullName>
    </submittedName>
</protein>
<evidence type="ECO:0000313" key="9">
    <source>
        <dbReference type="Proteomes" id="UP000184386"/>
    </source>
</evidence>
<dbReference type="InterPro" id="IPR010432">
    <property type="entry name" value="RDD"/>
</dbReference>
<comment type="subcellular location">
    <subcellularLocation>
        <location evidence="1">Cell membrane</location>
        <topology evidence="1">Multi-pass membrane protein</topology>
    </subcellularLocation>
</comment>
<feature type="transmembrane region" description="Helical" evidence="6">
    <location>
        <begin position="12"/>
        <end position="37"/>
    </location>
</feature>
<dbReference type="Proteomes" id="UP000184386">
    <property type="component" value="Unassembled WGS sequence"/>
</dbReference>
<evidence type="ECO:0000256" key="4">
    <source>
        <dbReference type="ARBA" id="ARBA00022989"/>
    </source>
</evidence>
<evidence type="ECO:0000259" key="7">
    <source>
        <dbReference type="Pfam" id="PF06271"/>
    </source>
</evidence>
<keyword evidence="9" id="KW-1185">Reference proteome</keyword>
<feature type="domain" description="RDD" evidence="7">
    <location>
        <begin position="2"/>
        <end position="135"/>
    </location>
</feature>
<dbReference type="AlphaFoldDB" id="A0A1M7DDB6"/>
<evidence type="ECO:0000313" key="8">
    <source>
        <dbReference type="EMBL" id="SHL77450.1"/>
    </source>
</evidence>